<proteinExistence type="predicted"/>
<gene>
    <name evidence="1" type="ORF">K3721_09590</name>
</gene>
<name>A0A9Q9HCR5_LEICA</name>
<organism evidence="1 2">
    <name type="scientific">Leisingera caerulea</name>
    <name type="common">Phaeobacter caeruleus</name>
    <dbReference type="NCBI Taxonomy" id="506591"/>
    <lineage>
        <taxon>Bacteria</taxon>
        <taxon>Pseudomonadati</taxon>
        <taxon>Pseudomonadota</taxon>
        <taxon>Alphaproteobacteria</taxon>
        <taxon>Rhodobacterales</taxon>
        <taxon>Roseobacteraceae</taxon>
        <taxon>Leisingera</taxon>
    </lineage>
</organism>
<dbReference type="EMBL" id="CP081070">
    <property type="protein sequence ID" value="UWQ52308.1"/>
    <property type="molecule type" value="Genomic_DNA"/>
</dbReference>
<dbReference type="RefSeq" id="WP_259970204.1">
    <property type="nucleotide sequence ID" value="NZ_CP081070.1"/>
</dbReference>
<dbReference type="Proteomes" id="UP001058713">
    <property type="component" value="Chromosome"/>
</dbReference>
<reference evidence="1" key="1">
    <citation type="submission" date="2021-08" db="EMBL/GenBank/DDBJ databases">
        <authorList>
            <person name="Nwanade C."/>
            <person name="Wang M."/>
            <person name="Masoudi A."/>
            <person name="Yu Z."/>
            <person name="Liu J."/>
        </authorList>
    </citation>
    <scope>NUCLEOTIDE SEQUENCE</scope>
    <source>
        <strain evidence="1">S122</strain>
    </source>
</reference>
<dbReference type="AlphaFoldDB" id="A0A9Q9HCR5"/>
<evidence type="ECO:0000313" key="2">
    <source>
        <dbReference type="Proteomes" id="UP001058713"/>
    </source>
</evidence>
<sequence length="60" mass="6878">MRGAGTKWHGLPLRMAEELSRRSMKKHHQLEAGMTHCDALYRWALGSQCAGRDWPSDRKA</sequence>
<protein>
    <submittedName>
        <fullName evidence="1">Uncharacterized protein</fullName>
    </submittedName>
</protein>
<evidence type="ECO:0000313" key="1">
    <source>
        <dbReference type="EMBL" id="UWQ52308.1"/>
    </source>
</evidence>
<dbReference type="KEGG" id="lcae:K3721_09590"/>
<accession>A0A9Q9HCR5</accession>